<dbReference type="PaxDb" id="2903-EOD23138"/>
<organism evidence="1 2">
    <name type="scientific">Emiliania huxleyi (strain CCMP1516)</name>
    <dbReference type="NCBI Taxonomy" id="280463"/>
    <lineage>
        <taxon>Eukaryota</taxon>
        <taxon>Haptista</taxon>
        <taxon>Haptophyta</taxon>
        <taxon>Prymnesiophyceae</taxon>
        <taxon>Isochrysidales</taxon>
        <taxon>Noelaerhabdaceae</taxon>
        <taxon>Emiliania</taxon>
    </lineage>
</organism>
<evidence type="ECO:0000313" key="1">
    <source>
        <dbReference type="EnsemblProtists" id="EOD27334"/>
    </source>
</evidence>
<dbReference type="KEGG" id="ehx:EMIHUDRAFT_432185"/>
<evidence type="ECO:0000313" key="2">
    <source>
        <dbReference type="Proteomes" id="UP000013827"/>
    </source>
</evidence>
<dbReference type="EnsemblProtists" id="EOD23138">
    <property type="protein sequence ID" value="EOD23138"/>
    <property type="gene ID" value="EMIHUDRAFT_432185"/>
</dbReference>
<reference evidence="2" key="1">
    <citation type="journal article" date="2013" name="Nature">
        <title>Pan genome of the phytoplankton Emiliania underpins its global distribution.</title>
        <authorList>
            <person name="Read B.A."/>
            <person name="Kegel J."/>
            <person name="Klute M.J."/>
            <person name="Kuo A."/>
            <person name="Lefebvre S.C."/>
            <person name="Maumus F."/>
            <person name="Mayer C."/>
            <person name="Miller J."/>
            <person name="Monier A."/>
            <person name="Salamov A."/>
            <person name="Young J."/>
            <person name="Aguilar M."/>
            <person name="Claverie J.M."/>
            <person name="Frickenhaus S."/>
            <person name="Gonzalez K."/>
            <person name="Herman E.K."/>
            <person name="Lin Y.C."/>
            <person name="Napier J."/>
            <person name="Ogata H."/>
            <person name="Sarno A.F."/>
            <person name="Shmutz J."/>
            <person name="Schroeder D."/>
            <person name="de Vargas C."/>
            <person name="Verret F."/>
            <person name="von Dassow P."/>
            <person name="Valentin K."/>
            <person name="Van de Peer Y."/>
            <person name="Wheeler G."/>
            <person name="Dacks J.B."/>
            <person name="Delwiche C.F."/>
            <person name="Dyhrman S.T."/>
            <person name="Glockner G."/>
            <person name="John U."/>
            <person name="Richards T."/>
            <person name="Worden A.Z."/>
            <person name="Zhang X."/>
            <person name="Grigoriev I.V."/>
            <person name="Allen A.E."/>
            <person name="Bidle K."/>
            <person name="Borodovsky M."/>
            <person name="Bowler C."/>
            <person name="Brownlee C."/>
            <person name="Cock J.M."/>
            <person name="Elias M."/>
            <person name="Gladyshev V.N."/>
            <person name="Groth M."/>
            <person name="Guda C."/>
            <person name="Hadaegh A."/>
            <person name="Iglesias-Rodriguez M.D."/>
            <person name="Jenkins J."/>
            <person name="Jones B.M."/>
            <person name="Lawson T."/>
            <person name="Leese F."/>
            <person name="Lindquist E."/>
            <person name="Lobanov A."/>
            <person name="Lomsadze A."/>
            <person name="Malik S.B."/>
            <person name="Marsh M.E."/>
            <person name="Mackinder L."/>
            <person name="Mock T."/>
            <person name="Mueller-Roeber B."/>
            <person name="Pagarete A."/>
            <person name="Parker M."/>
            <person name="Probert I."/>
            <person name="Quesneville H."/>
            <person name="Raines C."/>
            <person name="Rensing S.A."/>
            <person name="Riano-Pachon D.M."/>
            <person name="Richier S."/>
            <person name="Rokitta S."/>
            <person name="Shiraiwa Y."/>
            <person name="Soanes D.M."/>
            <person name="van der Giezen M."/>
            <person name="Wahlund T.M."/>
            <person name="Williams B."/>
            <person name="Wilson W."/>
            <person name="Wolfe G."/>
            <person name="Wurch L.L."/>
        </authorList>
    </citation>
    <scope>NUCLEOTIDE SEQUENCE</scope>
</reference>
<keyword evidence="2" id="KW-1185">Reference proteome</keyword>
<dbReference type="HOGENOM" id="CLU_714613_0_0_1"/>
<dbReference type="GeneID" id="17268685"/>
<dbReference type="Proteomes" id="UP000013827">
    <property type="component" value="Unassembled WGS sequence"/>
</dbReference>
<reference evidence="1" key="2">
    <citation type="submission" date="2024-10" db="UniProtKB">
        <authorList>
            <consortium name="EnsemblProtists"/>
        </authorList>
    </citation>
    <scope>IDENTIFICATION</scope>
</reference>
<name>A0A0D3JUZ9_EMIH1</name>
<protein>
    <submittedName>
        <fullName evidence="1">Uncharacterized protein</fullName>
    </submittedName>
</protein>
<accession>A0A0D3JUZ9</accession>
<dbReference type="KEGG" id="ehx:EMIHUDRAFT_443219"/>
<sequence length="387" mass="41034">MAMLNSLPTKERLGSIYESMPTKEQLIAAYTDGELRADLVQSTLSAAGADAFLSESQRSALTGLVSYGETADLIKEAALYYPTLSEKYHDYAPLVADAKEAVAARVVLARSAEGRSELIAEGKDLATEKLIAPVKEMAAEKIFAPAKARAAPFLTKVADKKASLVEKKEAILADKRLCRALEALQEAREHPTETAAALKATAISLLQYDKVAEYREYIQSDAFAEDTRQLVTESLPALAKDAAEQGLEKVRVKATALSSDLQSSVELLISSLSQPSGFETPSAPDLSTTIERALSLAVQARSLLSDVTLGAARLSKNTASSRAALEKLAALIAPPANPEAVTAMTETAEATLATTNETDTNETDTNETDTDSLVTVDAGAGHTDVIS</sequence>
<dbReference type="GeneID" id="17272878"/>
<dbReference type="RefSeq" id="XP_005775567.1">
    <property type="nucleotide sequence ID" value="XM_005775510.1"/>
</dbReference>
<dbReference type="EnsemblProtists" id="EOD27334">
    <property type="protein sequence ID" value="EOD27334"/>
    <property type="gene ID" value="EMIHUDRAFT_443219"/>
</dbReference>
<dbReference type="AlphaFoldDB" id="A0A0D3JUZ9"/>
<proteinExistence type="predicted"/>
<dbReference type="RefSeq" id="XP_005779763.1">
    <property type="nucleotide sequence ID" value="XM_005779706.1"/>
</dbReference>